<sequence length="161" mass="18006">MQARGSAVVSGEVGRPTAYRDEFVEQAKKLCELGATDMELADFFEVDVSTIYRWKIAHPEFCEALIAGKDACDDRVERSLYNRAVGYSFPAVKIFMPANAEAPVYAPYTEHVPPDTGAAMSWLKNRRGDKWREKSEVDVTVTDRATLIAEARKRVANGKQD</sequence>
<proteinExistence type="predicted"/>
<evidence type="ECO:0000313" key="1">
    <source>
        <dbReference type="EMBL" id="ODP39267.1"/>
    </source>
</evidence>
<evidence type="ECO:0000313" key="2">
    <source>
        <dbReference type="Proteomes" id="UP000094487"/>
    </source>
</evidence>
<comment type="caution">
    <text evidence="1">The sequence shown here is derived from an EMBL/GenBank/DDBJ whole genome shotgun (WGS) entry which is preliminary data.</text>
</comment>
<dbReference type="Proteomes" id="UP000094487">
    <property type="component" value="Unassembled WGS sequence"/>
</dbReference>
<evidence type="ECO:0008006" key="3">
    <source>
        <dbReference type="Google" id="ProtNLM"/>
    </source>
</evidence>
<dbReference type="SUPFAM" id="SSF46689">
    <property type="entry name" value="Homeodomain-like"/>
    <property type="match status" value="1"/>
</dbReference>
<dbReference type="Gene3D" id="1.10.10.60">
    <property type="entry name" value="Homeodomain-like"/>
    <property type="match status" value="1"/>
</dbReference>
<reference evidence="1 2" key="1">
    <citation type="submission" date="2016-08" db="EMBL/GenBank/DDBJ databases">
        <title>Draft genome of the agarase producing Sphingomonas sp. MCT13.</title>
        <authorList>
            <person name="D'Andrea M.M."/>
            <person name="Rossolini G.M."/>
            <person name="Thaller M.C."/>
        </authorList>
    </citation>
    <scope>NUCLEOTIDE SEQUENCE [LARGE SCALE GENOMIC DNA]</scope>
    <source>
        <strain evidence="1 2">MCT13</strain>
    </source>
</reference>
<name>A0A1E3LZM3_9SPHN</name>
<keyword evidence="2" id="KW-1185">Reference proteome</keyword>
<accession>A0A1E3LZM3</accession>
<organism evidence="1 2">
    <name type="scientific">Sphingomonas turrisvirgatae</name>
    <dbReference type="NCBI Taxonomy" id="1888892"/>
    <lineage>
        <taxon>Bacteria</taxon>
        <taxon>Pseudomonadati</taxon>
        <taxon>Pseudomonadota</taxon>
        <taxon>Alphaproteobacteria</taxon>
        <taxon>Sphingomonadales</taxon>
        <taxon>Sphingomonadaceae</taxon>
        <taxon>Sphingomonas</taxon>
    </lineage>
</organism>
<gene>
    <name evidence="1" type="ORF">BFL28_10665</name>
</gene>
<dbReference type="AlphaFoldDB" id="A0A1E3LZM3"/>
<protein>
    <recommendedName>
        <fullName evidence="3">Terminase</fullName>
    </recommendedName>
</protein>
<dbReference type="STRING" id="1888892.BFL28_10665"/>
<dbReference type="EMBL" id="MDDS01000006">
    <property type="protein sequence ID" value="ODP39267.1"/>
    <property type="molecule type" value="Genomic_DNA"/>
</dbReference>
<dbReference type="InterPro" id="IPR009057">
    <property type="entry name" value="Homeodomain-like_sf"/>
</dbReference>